<dbReference type="SMART" id="SM00184">
    <property type="entry name" value="RING"/>
    <property type="match status" value="1"/>
</dbReference>
<dbReference type="OrthoDB" id="252722at2759"/>
<dbReference type="Pfam" id="PF13445">
    <property type="entry name" value="zf-RING_UBOX"/>
    <property type="match status" value="1"/>
</dbReference>
<keyword evidence="7" id="KW-1185">Reference proteome</keyword>
<evidence type="ECO:0000313" key="8">
    <source>
        <dbReference type="RefSeq" id="XP_034239124.1"/>
    </source>
</evidence>
<dbReference type="Gene3D" id="2.30.30.40">
    <property type="entry name" value="SH3 Domains"/>
    <property type="match status" value="1"/>
</dbReference>
<evidence type="ECO:0000313" key="7">
    <source>
        <dbReference type="Proteomes" id="UP000515158"/>
    </source>
</evidence>
<dbReference type="InterPro" id="IPR010606">
    <property type="entry name" value="Mib_Herc2"/>
</dbReference>
<dbReference type="InterPro" id="IPR027370">
    <property type="entry name" value="Znf-RING_euk"/>
</dbReference>
<dbReference type="InterPro" id="IPR001841">
    <property type="entry name" value="Znf_RING"/>
</dbReference>
<dbReference type="GeneID" id="117644047"/>
<dbReference type="PANTHER" id="PTHR47156">
    <property type="entry name" value="PROTEIN CBG20824"/>
    <property type="match status" value="1"/>
</dbReference>
<name>A0A6P8ZLM7_THRPL</name>
<dbReference type="InterPro" id="IPR052667">
    <property type="entry name" value="E3_ubiquitin-ligase_RING"/>
</dbReference>
<dbReference type="SUPFAM" id="SSF57850">
    <property type="entry name" value="RING/U-box"/>
    <property type="match status" value="1"/>
</dbReference>
<evidence type="ECO:0000259" key="5">
    <source>
        <dbReference type="PROSITE" id="PS50089"/>
    </source>
</evidence>
<protein>
    <submittedName>
        <fullName evidence="8">Uncharacterized protein LOC117644047</fullName>
    </submittedName>
</protein>
<dbReference type="InterPro" id="IPR017907">
    <property type="entry name" value="Znf_RING_CS"/>
</dbReference>
<sequence length="559" mass="62726">MECDVCMQLFDSAERRPKSLPCGHTYCLSCLEKLAQKECPVDKKVFQVDKLVDNFMLLNATNKPARFWCIDCEREATDGCIDEHAVRSLKQERTRTSEPLLEALRRGEAALSGMARVVYKADVDLPGQTKVCVERLKREVVRLGLARHRLLDALEGNVAVWEQAKEAAVQVQSEQELSETAALLAADLLDPSSSWTLRRAAGGPVAWTGEVRPAEDAAARLLLCGLAFSGGLRVQKQDPGLEPEQRPEPQLEHREVELRWQDSSNRDEMSVEDMAARMTAGSRVVRGRDWVCEDEDGDPPGPGTIDSIEIVEEGEEFFDVGDKQVNVIWDNDSDRKIIWYRMGSHEQYELRLVPLQLKPNIGAEEKVLEVSSVCFSTNMKPKWKLLSDNNLEEVRTLLNLHCDVHPLWSLLVLQEAAPRLKALQLVSPQQQHLDAALAMPLLEGLCVCNVTGPQLQQVVRMASLRRLELHCPPDAPLPVLAFPGPAAGLRWLRCGVHPLVTALALELKKMVLLRRDAYDSFCRHDEKSCKKQVAQITYFFYESDLCVDVLCSVCNEGCE</sequence>
<dbReference type="Pfam" id="PF06701">
    <property type="entry name" value="MIB_HERC2"/>
    <property type="match status" value="1"/>
</dbReference>
<dbReference type="PANTHER" id="PTHR47156:SF10">
    <property type="entry name" value="E3 UBIQUITIN-PROTEIN LIGASE TRIM-21-RELATED"/>
    <property type="match status" value="1"/>
</dbReference>
<dbReference type="InterPro" id="IPR037252">
    <property type="entry name" value="Mib_Herc2_sf"/>
</dbReference>
<feature type="domain" description="MIB/HERC2" evidence="6">
    <location>
        <begin position="270"/>
        <end position="356"/>
    </location>
</feature>
<dbReference type="GO" id="GO:0016567">
    <property type="term" value="P:protein ubiquitination"/>
    <property type="evidence" value="ECO:0007669"/>
    <property type="project" value="InterPro"/>
</dbReference>
<evidence type="ECO:0000256" key="4">
    <source>
        <dbReference type="PROSITE-ProRule" id="PRU00175"/>
    </source>
</evidence>
<dbReference type="InterPro" id="IPR013083">
    <property type="entry name" value="Znf_RING/FYVE/PHD"/>
</dbReference>
<proteinExistence type="predicted"/>
<evidence type="ECO:0000256" key="2">
    <source>
        <dbReference type="ARBA" id="ARBA00022771"/>
    </source>
</evidence>
<reference evidence="8" key="1">
    <citation type="submission" date="2025-08" db="UniProtKB">
        <authorList>
            <consortium name="RefSeq"/>
        </authorList>
    </citation>
    <scope>IDENTIFICATION</scope>
    <source>
        <tissue evidence="8">Total insect</tissue>
    </source>
</reference>
<dbReference type="InParanoid" id="A0A6P8ZLM7"/>
<dbReference type="KEGG" id="tpal:117644047"/>
<keyword evidence="3" id="KW-0862">Zinc</keyword>
<dbReference type="AlphaFoldDB" id="A0A6P8ZLM7"/>
<evidence type="ECO:0000259" key="6">
    <source>
        <dbReference type="PROSITE" id="PS51416"/>
    </source>
</evidence>
<accession>A0A6P8ZLM7</accession>
<dbReference type="Proteomes" id="UP000515158">
    <property type="component" value="Unplaced"/>
</dbReference>
<feature type="domain" description="RING-type" evidence="5">
    <location>
        <begin position="3"/>
        <end position="43"/>
    </location>
</feature>
<dbReference type="GO" id="GO:0008270">
    <property type="term" value="F:zinc ion binding"/>
    <property type="evidence" value="ECO:0007669"/>
    <property type="project" value="UniProtKB-KW"/>
</dbReference>
<evidence type="ECO:0000256" key="1">
    <source>
        <dbReference type="ARBA" id="ARBA00022723"/>
    </source>
</evidence>
<dbReference type="PROSITE" id="PS50089">
    <property type="entry name" value="ZF_RING_2"/>
    <property type="match status" value="1"/>
</dbReference>
<dbReference type="PROSITE" id="PS00518">
    <property type="entry name" value="ZF_RING_1"/>
    <property type="match status" value="1"/>
</dbReference>
<dbReference type="SUPFAM" id="SSF159034">
    <property type="entry name" value="Mib/herc2 domain-like"/>
    <property type="match status" value="1"/>
</dbReference>
<dbReference type="RefSeq" id="XP_034239124.1">
    <property type="nucleotide sequence ID" value="XM_034383233.1"/>
</dbReference>
<evidence type="ECO:0000256" key="3">
    <source>
        <dbReference type="ARBA" id="ARBA00022833"/>
    </source>
</evidence>
<organism evidence="8">
    <name type="scientific">Thrips palmi</name>
    <name type="common">Melon thrips</name>
    <dbReference type="NCBI Taxonomy" id="161013"/>
    <lineage>
        <taxon>Eukaryota</taxon>
        <taxon>Metazoa</taxon>
        <taxon>Ecdysozoa</taxon>
        <taxon>Arthropoda</taxon>
        <taxon>Hexapoda</taxon>
        <taxon>Insecta</taxon>
        <taxon>Pterygota</taxon>
        <taxon>Neoptera</taxon>
        <taxon>Paraneoptera</taxon>
        <taxon>Thysanoptera</taxon>
        <taxon>Terebrantia</taxon>
        <taxon>Thripoidea</taxon>
        <taxon>Thripidae</taxon>
        <taxon>Thrips</taxon>
    </lineage>
</organism>
<dbReference type="PROSITE" id="PS51416">
    <property type="entry name" value="MIB_HERC2"/>
    <property type="match status" value="1"/>
</dbReference>
<keyword evidence="2 4" id="KW-0863">Zinc-finger</keyword>
<dbReference type="Gene3D" id="3.30.40.10">
    <property type="entry name" value="Zinc/RING finger domain, C3HC4 (zinc finger)"/>
    <property type="match status" value="1"/>
</dbReference>
<keyword evidence="1" id="KW-0479">Metal-binding</keyword>
<gene>
    <name evidence="8" type="primary">LOC117644047</name>
</gene>
<dbReference type="GO" id="GO:0004842">
    <property type="term" value="F:ubiquitin-protein transferase activity"/>
    <property type="evidence" value="ECO:0007669"/>
    <property type="project" value="InterPro"/>
</dbReference>